<protein>
    <submittedName>
        <fullName evidence="1">Uncharacterized protein</fullName>
    </submittedName>
</protein>
<dbReference type="AlphaFoldDB" id="A0A426X396"/>
<dbReference type="EMBL" id="AMZH03027903">
    <property type="protein sequence ID" value="RRT33941.1"/>
    <property type="molecule type" value="Genomic_DNA"/>
</dbReference>
<proteinExistence type="predicted"/>
<name>A0A426X396_ENSVE</name>
<dbReference type="Proteomes" id="UP000287651">
    <property type="component" value="Unassembled WGS sequence"/>
</dbReference>
<sequence length="137" mass="15808">MVSRKNARVINSARCRAQSQVSIFFRALSRKFKILAIPDVLAHGKSYEHGFATKRDGHKLCAKSRAVMFRLVFRAPSQKFKILDIPVLLANGKLYEHGIAKKSDGHKFWVKSRAESSFDRFSVHHLKNSKYWPFPTY</sequence>
<reference evidence="1 2" key="1">
    <citation type="journal article" date="2014" name="Agronomy (Basel)">
        <title>A Draft Genome Sequence for Ensete ventricosum, the Drought-Tolerant Tree Against Hunger.</title>
        <authorList>
            <person name="Harrison J."/>
            <person name="Moore K.A."/>
            <person name="Paszkiewicz K."/>
            <person name="Jones T."/>
            <person name="Grant M."/>
            <person name="Ambacheew D."/>
            <person name="Muzemil S."/>
            <person name="Studholme D.J."/>
        </authorList>
    </citation>
    <scope>NUCLEOTIDE SEQUENCE [LARGE SCALE GENOMIC DNA]</scope>
</reference>
<evidence type="ECO:0000313" key="2">
    <source>
        <dbReference type="Proteomes" id="UP000287651"/>
    </source>
</evidence>
<accession>A0A426X396</accession>
<comment type="caution">
    <text evidence="1">The sequence shown here is derived from an EMBL/GenBank/DDBJ whole genome shotgun (WGS) entry which is preliminary data.</text>
</comment>
<organism evidence="1 2">
    <name type="scientific">Ensete ventricosum</name>
    <name type="common">Abyssinian banana</name>
    <name type="synonym">Musa ensete</name>
    <dbReference type="NCBI Taxonomy" id="4639"/>
    <lineage>
        <taxon>Eukaryota</taxon>
        <taxon>Viridiplantae</taxon>
        <taxon>Streptophyta</taxon>
        <taxon>Embryophyta</taxon>
        <taxon>Tracheophyta</taxon>
        <taxon>Spermatophyta</taxon>
        <taxon>Magnoliopsida</taxon>
        <taxon>Liliopsida</taxon>
        <taxon>Zingiberales</taxon>
        <taxon>Musaceae</taxon>
        <taxon>Ensete</taxon>
    </lineage>
</organism>
<evidence type="ECO:0000313" key="1">
    <source>
        <dbReference type="EMBL" id="RRT33941.1"/>
    </source>
</evidence>
<gene>
    <name evidence="1" type="ORF">B296_00048993</name>
</gene>